<name>A0A328U7N1_9BACL</name>
<reference evidence="2 3" key="1">
    <citation type="submission" date="2018-06" db="EMBL/GenBank/DDBJ databases">
        <title>Paenibacillus montanisoli sp. nov., isolated from mountain area soil.</title>
        <authorList>
            <person name="Wu M."/>
        </authorList>
    </citation>
    <scope>NUCLEOTIDE SEQUENCE [LARGE SCALE GENOMIC DNA]</scope>
    <source>
        <strain evidence="2 3">RA17</strain>
    </source>
</reference>
<dbReference type="Proteomes" id="UP000249260">
    <property type="component" value="Unassembled WGS sequence"/>
</dbReference>
<dbReference type="InterPro" id="IPR029044">
    <property type="entry name" value="Nucleotide-diphossugar_trans"/>
</dbReference>
<dbReference type="SUPFAM" id="SSF53448">
    <property type="entry name" value="Nucleotide-diphospho-sugar transferases"/>
    <property type="match status" value="1"/>
</dbReference>
<accession>A0A328U7N1</accession>
<feature type="region of interest" description="Disordered" evidence="1">
    <location>
        <begin position="1"/>
        <end position="40"/>
    </location>
</feature>
<feature type="compositionally biased region" description="Basic residues" evidence="1">
    <location>
        <begin position="1"/>
        <end position="35"/>
    </location>
</feature>
<keyword evidence="3" id="KW-1185">Reference proteome</keyword>
<proteinExistence type="predicted"/>
<dbReference type="RefSeq" id="WP_112880524.1">
    <property type="nucleotide sequence ID" value="NZ_QLUW01000001.1"/>
</dbReference>
<protein>
    <recommendedName>
        <fullName evidence="4">Glycosyltransferase 2-like domain-containing protein</fullName>
    </recommendedName>
</protein>
<gene>
    <name evidence="2" type="ORF">DL346_02645</name>
</gene>
<organism evidence="2 3">
    <name type="scientific">Paenibacillus montanisoli</name>
    <dbReference type="NCBI Taxonomy" id="2081970"/>
    <lineage>
        <taxon>Bacteria</taxon>
        <taxon>Bacillati</taxon>
        <taxon>Bacillota</taxon>
        <taxon>Bacilli</taxon>
        <taxon>Bacillales</taxon>
        <taxon>Paenibacillaceae</taxon>
        <taxon>Paenibacillus</taxon>
    </lineage>
</organism>
<evidence type="ECO:0000313" key="3">
    <source>
        <dbReference type="Proteomes" id="UP000249260"/>
    </source>
</evidence>
<evidence type="ECO:0008006" key="4">
    <source>
        <dbReference type="Google" id="ProtNLM"/>
    </source>
</evidence>
<dbReference type="EMBL" id="QLUW01000001">
    <property type="protein sequence ID" value="RAP77401.1"/>
    <property type="molecule type" value="Genomic_DNA"/>
</dbReference>
<comment type="caution">
    <text evidence="2">The sequence shown here is derived from an EMBL/GenBank/DDBJ whole genome shotgun (WGS) entry which is preliminary data.</text>
</comment>
<dbReference type="OrthoDB" id="2902148at2"/>
<evidence type="ECO:0000313" key="2">
    <source>
        <dbReference type="EMBL" id="RAP77401.1"/>
    </source>
</evidence>
<dbReference type="AlphaFoldDB" id="A0A328U7N1"/>
<sequence>MQSRKSVRSSRARGKSRRTAAAGRKGRARAAKSGRTKMASPYSGKLQSVFHAGYEDASALNKSGWSIAQAGAADARHRMNARWTLRCAGRGQSGAMRMKLLAEGRAYADGFASALDLPKGMWQPVAMSKSAAAVVIAVPGMNRAAIKQLQRLPFQDIIVVLENGTEGDFAELRELPDITIMQTGDRLGADVGRAIGARMTKADIVLFADGGKETAAEQLALMLATAEAGADVVMADQTPQLGPFSRWDDRTRIRAFMNWSLGKPELKANSVELLPHVWSRHGIEKVGVSQLAVPPLAHLTAIRHKLQLRSIALQAGASGHASVELSVGDHIEALQTAMKAEGARLSFSDQLRRRAITGGTAT</sequence>
<evidence type="ECO:0000256" key="1">
    <source>
        <dbReference type="SAM" id="MobiDB-lite"/>
    </source>
</evidence>